<protein>
    <submittedName>
        <fullName evidence="1">Uncharacterized protein</fullName>
    </submittedName>
</protein>
<organism evidence="1 2">
    <name type="scientific">Halorientalis persicus</name>
    <dbReference type="NCBI Taxonomy" id="1367881"/>
    <lineage>
        <taxon>Archaea</taxon>
        <taxon>Methanobacteriati</taxon>
        <taxon>Methanobacteriota</taxon>
        <taxon>Stenosarchaea group</taxon>
        <taxon>Halobacteria</taxon>
        <taxon>Halobacteriales</taxon>
        <taxon>Haloarculaceae</taxon>
        <taxon>Halorientalis</taxon>
    </lineage>
</organism>
<sequence length="34" mass="3877">MRATIDEWVADLTDLVDEAQASAARSMLRWRVLS</sequence>
<reference evidence="2" key="1">
    <citation type="submission" date="2016-10" db="EMBL/GenBank/DDBJ databases">
        <authorList>
            <person name="Varghese N."/>
            <person name="Submissions S."/>
        </authorList>
    </citation>
    <scope>NUCLEOTIDE SEQUENCE [LARGE SCALE GENOMIC DNA]</scope>
    <source>
        <strain evidence="2">IBRC-M 10043</strain>
    </source>
</reference>
<dbReference type="AlphaFoldDB" id="A0A1H8L5C7"/>
<dbReference type="EMBL" id="FOCX01000007">
    <property type="protein sequence ID" value="SEO00382.1"/>
    <property type="molecule type" value="Genomic_DNA"/>
</dbReference>
<evidence type="ECO:0000313" key="1">
    <source>
        <dbReference type="EMBL" id="SEO00382.1"/>
    </source>
</evidence>
<evidence type="ECO:0000313" key="2">
    <source>
        <dbReference type="Proteomes" id="UP000198775"/>
    </source>
</evidence>
<accession>A0A1H8L5C7</accession>
<keyword evidence="2" id="KW-1185">Reference proteome</keyword>
<name>A0A1H8L5C7_9EURY</name>
<dbReference type="Proteomes" id="UP000198775">
    <property type="component" value="Unassembled WGS sequence"/>
</dbReference>
<gene>
    <name evidence="1" type="ORF">SAMN05216388_100720</name>
</gene>
<proteinExistence type="predicted"/>